<accession>A0A9Q9SRP8</accession>
<dbReference type="AlphaFoldDB" id="A0A9Q9SRP8"/>
<evidence type="ECO:0000313" key="2">
    <source>
        <dbReference type="EMBL" id="VWC45986.1"/>
    </source>
</evidence>
<feature type="region of interest" description="Disordered" evidence="1">
    <location>
        <begin position="17"/>
        <end position="46"/>
    </location>
</feature>
<dbReference type="EMBL" id="CABVPX010000063">
    <property type="protein sequence ID" value="VWC45986.1"/>
    <property type="molecule type" value="Genomic_DNA"/>
</dbReference>
<organism evidence="2 3">
    <name type="scientific">Burkholderia arboris</name>
    <dbReference type="NCBI Taxonomy" id="488730"/>
    <lineage>
        <taxon>Bacteria</taxon>
        <taxon>Pseudomonadati</taxon>
        <taxon>Pseudomonadota</taxon>
        <taxon>Betaproteobacteria</taxon>
        <taxon>Burkholderiales</taxon>
        <taxon>Burkholderiaceae</taxon>
        <taxon>Burkholderia</taxon>
        <taxon>Burkholderia cepacia complex</taxon>
    </lineage>
</organism>
<reference evidence="2 3" key="1">
    <citation type="submission" date="2019-09" db="EMBL/GenBank/DDBJ databases">
        <authorList>
            <person name="Depoorter E."/>
        </authorList>
    </citation>
    <scope>NUCLEOTIDE SEQUENCE [LARGE SCALE GENOMIC DNA]</scope>
    <source>
        <strain evidence="2">LMG 24066</strain>
    </source>
</reference>
<evidence type="ECO:0008006" key="4">
    <source>
        <dbReference type="Google" id="ProtNLM"/>
    </source>
</evidence>
<dbReference type="Proteomes" id="UP000494172">
    <property type="component" value="Unassembled WGS sequence"/>
</dbReference>
<protein>
    <recommendedName>
        <fullName evidence="4">TraH protein</fullName>
    </recommendedName>
</protein>
<proteinExistence type="predicted"/>
<evidence type="ECO:0000256" key="1">
    <source>
        <dbReference type="SAM" id="MobiDB-lite"/>
    </source>
</evidence>
<comment type="caution">
    <text evidence="2">The sequence shown here is derived from an EMBL/GenBank/DDBJ whole genome shotgun (WGS) entry which is preliminary data.</text>
</comment>
<name>A0A9Q9SRP8_9BURK</name>
<sequence length="97" mass="10873">MSETTETEQIDMLLAELNKTPDEPEPESVDETPLSPTLAALDESRRPSREVVCATCPNSVWFASKDEVKCYCRVMYLVTWSTVEPNEIKLCDGITMG</sequence>
<gene>
    <name evidence="2" type="ORF">BAR24066_07366</name>
</gene>
<evidence type="ECO:0000313" key="3">
    <source>
        <dbReference type="Proteomes" id="UP000494172"/>
    </source>
</evidence>